<comment type="caution">
    <text evidence="9">The sequence shown here is derived from an EMBL/GenBank/DDBJ whole genome shotgun (WGS) entry which is preliminary data.</text>
</comment>
<evidence type="ECO:0000256" key="5">
    <source>
        <dbReference type="ARBA" id="ARBA00038359"/>
    </source>
</evidence>
<evidence type="ECO:0000313" key="9">
    <source>
        <dbReference type="EMBL" id="OJD40343.1"/>
    </source>
</evidence>
<dbReference type="Pfam" id="PF20684">
    <property type="entry name" value="Fung_rhodopsin"/>
    <property type="match status" value="1"/>
</dbReference>
<accession>A0A1J9SJ07</accession>
<evidence type="ECO:0000259" key="8">
    <source>
        <dbReference type="Pfam" id="PF20684"/>
    </source>
</evidence>
<evidence type="ECO:0000256" key="4">
    <source>
        <dbReference type="ARBA" id="ARBA00023136"/>
    </source>
</evidence>
<gene>
    <name evidence="9" type="ORF">BKCO1_1000516</name>
</gene>
<comment type="subcellular location">
    <subcellularLocation>
        <location evidence="1">Membrane</location>
        <topology evidence="1">Multi-pass membrane protein</topology>
    </subcellularLocation>
</comment>
<evidence type="ECO:0000313" key="10">
    <source>
        <dbReference type="Proteomes" id="UP000183809"/>
    </source>
</evidence>
<evidence type="ECO:0000256" key="1">
    <source>
        <dbReference type="ARBA" id="ARBA00004141"/>
    </source>
</evidence>
<dbReference type="GO" id="GO:0016020">
    <property type="term" value="C:membrane"/>
    <property type="evidence" value="ECO:0007669"/>
    <property type="project" value="UniProtKB-SubCell"/>
</dbReference>
<feature type="transmembrane region" description="Helical" evidence="7">
    <location>
        <begin position="12"/>
        <end position="32"/>
    </location>
</feature>
<organism evidence="9 10">
    <name type="scientific">Diplodia corticola</name>
    <dbReference type="NCBI Taxonomy" id="236234"/>
    <lineage>
        <taxon>Eukaryota</taxon>
        <taxon>Fungi</taxon>
        <taxon>Dikarya</taxon>
        <taxon>Ascomycota</taxon>
        <taxon>Pezizomycotina</taxon>
        <taxon>Dothideomycetes</taxon>
        <taxon>Dothideomycetes incertae sedis</taxon>
        <taxon>Botryosphaeriales</taxon>
        <taxon>Botryosphaeriaceae</taxon>
        <taxon>Diplodia</taxon>
    </lineage>
</organism>
<keyword evidence="3 7" id="KW-1133">Transmembrane helix</keyword>
<dbReference type="PANTHER" id="PTHR33048:SF132">
    <property type="entry name" value="MEMBRANE PROTEIN, PUTATIVE (AFU_ORTHOLOGUE AFUA_6G07820)-RELATED"/>
    <property type="match status" value="1"/>
</dbReference>
<evidence type="ECO:0000256" key="3">
    <source>
        <dbReference type="ARBA" id="ARBA00022989"/>
    </source>
</evidence>
<feature type="transmembrane region" description="Helical" evidence="7">
    <location>
        <begin position="220"/>
        <end position="240"/>
    </location>
</feature>
<feature type="transmembrane region" description="Helical" evidence="7">
    <location>
        <begin position="185"/>
        <end position="208"/>
    </location>
</feature>
<comment type="similarity">
    <text evidence="5">Belongs to the SAT4 family.</text>
</comment>
<sequence>MSEIDNKGPGALATTVTVTCVAAVIVLTRLWIRVSIVRASGWDDWIITIACAAIAGMTVTISQQVKYGLGRHITELSDEMREQLYFVNLPTPTLHPSTPSLTAAQNFWLSILFYNIALGLTKFSILMQYLRIFATHRAMRMAILATLVFIILYTLEALLLSVFTCTPIDRFWNRTIAGTCVNTKALWFAHAAINIFSDTVIILLPMPAFKGLNIPSKQKLALMAIFALGAFGAVTSILRLQSIYTVADSADQSYDNVNAAVWSSVEVNVAIMCASLPTFKALVKRLFPHLLSTDPASRSPIGGGGAGTSNAAGGMSSRWRSHPSRTHGTLISMDRMERGEGGGGGRAKKGAEMFTTTIEKGGPYHGGEDGESGRSSGEGIKVTTVVSQREDAGSDKNMLYADDVHSISESERKFFPHS</sequence>
<dbReference type="GeneID" id="31010181"/>
<dbReference type="STRING" id="236234.A0A1J9SJ07"/>
<keyword evidence="4 7" id="KW-0472">Membrane</keyword>
<dbReference type="InterPro" id="IPR052337">
    <property type="entry name" value="SAT4-like"/>
</dbReference>
<dbReference type="Proteomes" id="UP000183809">
    <property type="component" value="Unassembled WGS sequence"/>
</dbReference>
<feature type="domain" description="Rhodopsin" evidence="8">
    <location>
        <begin position="29"/>
        <end position="285"/>
    </location>
</feature>
<feature type="compositionally biased region" description="Low complexity" evidence="6">
    <location>
        <begin position="308"/>
        <end position="317"/>
    </location>
</feature>
<feature type="transmembrane region" description="Helical" evidence="7">
    <location>
        <begin position="142"/>
        <end position="165"/>
    </location>
</feature>
<evidence type="ECO:0000256" key="7">
    <source>
        <dbReference type="SAM" id="Phobius"/>
    </source>
</evidence>
<dbReference type="OrthoDB" id="444631at2759"/>
<feature type="transmembrane region" description="Helical" evidence="7">
    <location>
        <begin position="107"/>
        <end position="130"/>
    </location>
</feature>
<evidence type="ECO:0000256" key="6">
    <source>
        <dbReference type="SAM" id="MobiDB-lite"/>
    </source>
</evidence>
<proteinExistence type="inferred from homology"/>
<dbReference type="RefSeq" id="XP_020135186.1">
    <property type="nucleotide sequence ID" value="XM_020269922.1"/>
</dbReference>
<keyword evidence="10" id="KW-1185">Reference proteome</keyword>
<dbReference type="AlphaFoldDB" id="A0A1J9SJ07"/>
<reference evidence="9 10" key="1">
    <citation type="submission" date="2016-10" db="EMBL/GenBank/DDBJ databases">
        <title>Proteomics and genomics reveal pathogen-plant mechanisms compatible with a hemibiotrophic lifestyle of Diplodia corticola.</title>
        <authorList>
            <person name="Fernandes I."/>
            <person name="De Jonge R."/>
            <person name="Van De Peer Y."/>
            <person name="Devreese B."/>
            <person name="Alves A."/>
            <person name="Esteves A.C."/>
        </authorList>
    </citation>
    <scope>NUCLEOTIDE SEQUENCE [LARGE SCALE GENOMIC DNA]</scope>
    <source>
        <strain evidence="9 10">CBS 112549</strain>
    </source>
</reference>
<dbReference type="PANTHER" id="PTHR33048">
    <property type="entry name" value="PTH11-LIKE INTEGRAL MEMBRANE PROTEIN (AFU_ORTHOLOGUE AFUA_5G11245)"/>
    <property type="match status" value="1"/>
</dbReference>
<protein>
    <submittedName>
        <fullName evidence="9">Integral membrane protein</fullName>
    </submittedName>
</protein>
<feature type="transmembrane region" description="Helical" evidence="7">
    <location>
        <begin position="44"/>
        <end position="62"/>
    </location>
</feature>
<name>A0A1J9SJ07_9PEZI</name>
<keyword evidence="2 7" id="KW-0812">Transmembrane</keyword>
<dbReference type="EMBL" id="MNUE01000001">
    <property type="protein sequence ID" value="OJD40343.1"/>
    <property type="molecule type" value="Genomic_DNA"/>
</dbReference>
<feature type="region of interest" description="Disordered" evidence="6">
    <location>
        <begin position="297"/>
        <end position="380"/>
    </location>
</feature>
<evidence type="ECO:0000256" key="2">
    <source>
        <dbReference type="ARBA" id="ARBA00022692"/>
    </source>
</evidence>
<dbReference type="InterPro" id="IPR049326">
    <property type="entry name" value="Rhodopsin_dom_fungi"/>
</dbReference>